<evidence type="ECO:0000313" key="3">
    <source>
        <dbReference type="WBParaSite" id="PSAMB.scaffold2414size23361.g17762.t1"/>
    </source>
</evidence>
<dbReference type="CDD" id="cd01450">
    <property type="entry name" value="vWFA_subfamily_ECM"/>
    <property type="match status" value="1"/>
</dbReference>
<dbReference type="Gene3D" id="3.40.50.410">
    <property type="entry name" value="von Willebrand factor, type A domain"/>
    <property type="match status" value="5"/>
</dbReference>
<dbReference type="InterPro" id="IPR002035">
    <property type="entry name" value="VWF_A"/>
</dbReference>
<evidence type="ECO:0000259" key="1">
    <source>
        <dbReference type="PROSITE" id="PS50234"/>
    </source>
</evidence>
<feature type="domain" description="VWFA" evidence="1">
    <location>
        <begin position="642"/>
        <end position="791"/>
    </location>
</feature>
<feature type="domain" description="VWFA" evidence="1">
    <location>
        <begin position="847"/>
        <end position="1036"/>
    </location>
</feature>
<dbReference type="InterPro" id="IPR050525">
    <property type="entry name" value="ECM_Assembly_Org"/>
</dbReference>
<keyword evidence="2" id="KW-1185">Reference proteome</keyword>
<dbReference type="SMART" id="SM00327">
    <property type="entry name" value="VWA"/>
    <property type="match status" value="4"/>
</dbReference>
<dbReference type="PROSITE" id="PS50234">
    <property type="entry name" value="VWFA"/>
    <property type="match status" value="4"/>
</dbReference>
<dbReference type="PANTHER" id="PTHR24020">
    <property type="entry name" value="COLLAGEN ALPHA"/>
    <property type="match status" value="1"/>
</dbReference>
<reference evidence="3" key="1">
    <citation type="submission" date="2022-11" db="UniProtKB">
        <authorList>
            <consortium name="WormBaseParasite"/>
        </authorList>
    </citation>
    <scope>IDENTIFICATION</scope>
</reference>
<dbReference type="WBParaSite" id="PSAMB.scaffold2414size23361.g17762.t1">
    <property type="protein sequence ID" value="PSAMB.scaffold2414size23361.g17762.t1"/>
    <property type="gene ID" value="PSAMB.scaffold2414size23361.g17762"/>
</dbReference>
<dbReference type="Proteomes" id="UP000887566">
    <property type="component" value="Unplaced"/>
</dbReference>
<dbReference type="AlphaFoldDB" id="A0A914VUJ4"/>
<dbReference type="SUPFAM" id="SSF53300">
    <property type="entry name" value="vWA-like"/>
    <property type="match status" value="5"/>
</dbReference>
<accession>A0A914VUJ4</accession>
<feature type="domain" description="VWFA" evidence="1">
    <location>
        <begin position="219"/>
        <end position="431"/>
    </location>
</feature>
<dbReference type="CDD" id="cd00198">
    <property type="entry name" value="vWFA"/>
    <property type="match status" value="2"/>
</dbReference>
<sequence>MLLAPGTGSFAGAEQNTITDRLTRIALITYDSHIATLKFNLTQYQYMSDYSNAVGSMPWPNQASLTADLLSEAFKAAQEVLLNSARLYASRSVIVFSDDFSSSDYNDSIINYHLLKDVLDASVFGIYIGQSQSDSFDYRNFTDERIALPFSIVLNPTKPSAIKIANALRTFVCTASPPPPPPPTAPPTITTQAPCTYPPPPTPSTSAQPTKAPAGAWPDITILLDTSANLAAGSNALNDRGFEAVRMFLVNTLQQYRIDVNHTRVSLVTFDGTANVVFTFNQNLNMASLMNAIGNQWEYGPAGTHTADRNLNAALQMVLTSVYNEPSGSGYDPNHINFLWAFVTGNSTDSGYAQSLYQLQSMGIRTQAIGLGTLDQQFLSNFGFDSFDYASPFDPVSGIASPNSPLPHMLYQQTTVYITPPPTLAQVSADIVIVIEESTQLTPSNFTDVTRFLTQFFTHLQFGPAGSSVALFSYNNRSLLGWPLNSGNNKTVVLDITSKLSYQNSNISTPNINAALDSLYSIYLNASSGYQNRSTFVIFLTSSSTVSPDLDAGKALLVRQMANVFAIDIGGNNMTPEYFERLTGDVDHQGFSVSGPGALLNWINKPLINGTNPMNTFFQQMIMYQQNYVYNHPVPVTQIAADFIFAIDQTLLTQGNFTSIQNYLVNLTAQMTISPQYAQVGVLTYSGNSIANGSAIHLNSSSNYTQLRNAINGLPWTDSAGQTTSDIAAAYDFISNFMLTPAHSWRFGPTFVIVLSSAFNSTLYNGTYNNTEIQQLNSVAHTYGISLTGYGSQGFLTHYCRNTFKVSSPTALTVTSATSTNLISAIDSQYKTDRFPPLPPLSSVQADFIFVIDQSHEMFASDFAAIKTFLTTFVMMWDSQNIGINGSQLAVVSYNSNGILMQSSFALNSNTNKQDLSNAIGNLPPASSIQTDSDIATAIKYVNSYTLSAAQGRRWWKPVFVTFIGVAQNLTKPLDQSQIDMLNANSQTFGFDYFEYPTTFQYLAQITGNIDLVERISDFDFSKPGVQNYLAFVEYIWRDWSNSNSKRR</sequence>
<dbReference type="Pfam" id="PF00092">
    <property type="entry name" value="VWA"/>
    <property type="match status" value="5"/>
</dbReference>
<proteinExistence type="predicted"/>
<organism evidence="2 3">
    <name type="scientific">Plectus sambesii</name>
    <dbReference type="NCBI Taxonomy" id="2011161"/>
    <lineage>
        <taxon>Eukaryota</taxon>
        <taxon>Metazoa</taxon>
        <taxon>Ecdysozoa</taxon>
        <taxon>Nematoda</taxon>
        <taxon>Chromadorea</taxon>
        <taxon>Plectida</taxon>
        <taxon>Plectina</taxon>
        <taxon>Plectoidea</taxon>
        <taxon>Plectidae</taxon>
        <taxon>Plectus</taxon>
    </lineage>
</organism>
<evidence type="ECO:0000313" key="2">
    <source>
        <dbReference type="Proteomes" id="UP000887566"/>
    </source>
</evidence>
<name>A0A914VUJ4_9BILA</name>
<feature type="domain" description="VWFA" evidence="1">
    <location>
        <begin position="430"/>
        <end position="607"/>
    </location>
</feature>
<protein>
    <submittedName>
        <fullName evidence="3">VWFA domain-containing protein</fullName>
    </submittedName>
</protein>
<dbReference type="InterPro" id="IPR036465">
    <property type="entry name" value="vWFA_dom_sf"/>
</dbReference>